<accession>A0ABM3ZMF8</accession>
<organism evidence="2 3">
    <name type="scientific">Pantherophis guttatus</name>
    <name type="common">Corn snake</name>
    <name type="synonym">Elaphe guttata</name>
    <dbReference type="NCBI Taxonomy" id="94885"/>
    <lineage>
        <taxon>Eukaryota</taxon>
        <taxon>Metazoa</taxon>
        <taxon>Chordata</taxon>
        <taxon>Craniata</taxon>
        <taxon>Vertebrata</taxon>
        <taxon>Euteleostomi</taxon>
        <taxon>Lepidosauria</taxon>
        <taxon>Squamata</taxon>
        <taxon>Bifurcata</taxon>
        <taxon>Unidentata</taxon>
        <taxon>Episquamata</taxon>
        <taxon>Toxicofera</taxon>
        <taxon>Serpentes</taxon>
        <taxon>Colubroidea</taxon>
        <taxon>Colubridae</taxon>
        <taxon>Colubrinae</taxon>
        <taxon>Pantherophis</taxon>
    </lineage>
</organism>
<gene>
    <name evidence="3" type="primary">LOC132712386</name>
</gene>
<feature type="compositionally biased region" description="Polar residues" evidence="1">
    <location>
        <begin position="142"/>
        <end position="151"/>
    </location>
</feature>
<dbReference type="Proteomes" id="UP001652622">
    <property type="component" value="Unplaced"/>
</dbReference>
<keyword evidence="2" id="KW-1185">Reference proteome</keyword>
<dbReference type="GeneID" id="132712386"/>
<dbReference type="RefSeq" id="XP_060549554.1">
    <property type="nucleotide sequence ID" value="XM_060693571.1"/>
</dbReference>
<dbReference type="SUPFAM" id="SSF47113">
    <property type="entry name" value="Histone-fold"/>
    <property type="match status" value="1"/>
</dbReference>
<sequence length="168" mass="19320">MAAISKRKRRNQRSPTRKNPRKQIRGRKTQAKRGRKTKSRQVAKYVKKNSRKKNPYKHKELPLTKKARGILSSCVEGLCEAISSEADRLRKEKCEPQISHKVLLTALEKSLSKKNIRHSVTPEVKKIKRKRQPSVEVGKKGSNLSEQQAEPNQKLPKQRKQPSSPITE</sequence>
<protein>
    <submittedName>
        <fullName evidence="3">Histone H2B.1, sperm-like</fullName>
    </submittedName>
</protein>
<feature type="compositionally biased region" description="Basic residues" evidence="1">
    <location>
        <begin position="1"/>
        <end position="56"/>
    </location>
</feature>
<evidence type="ECO:0000313" key="2">
    <source>
        <dbReference type="Proteomes" id="UP001652622"/>
    </source>
</evidence>
<evidence type="ECO:0000256" key="1">
    <source>
        <dbReference type="SAM" id="MobiDB-lite"/>
    </source>
</evidence>
<feature type="region of interest" description="Disordered" evidence="1">
    <location>
        <begin position="111"/>
        <end position="168"/>
    </location>
</feature>
<name>A0ABM3ZMF8_PANGU</name>
<dbReference type="InterPro" id="IPR009072">
    <property type="entry name" value="Histone-fold"/>
</dbReference>
<proteinExistence type="predicted"/>
<feature type="region of interest" description="Disordered" evidence="1">
    <location>
        <begin position="1"/>
        <end position="62"/>
    </location>
</feature>
<evidence type="ECO:0000313" key="3">
    <source>
        <dbReference type="RefSeq" id="XP_060549554.1"/>
    </source>
</evidence>
<reference evidence="3" key="1">
    <citation type="submission" date="2025-08" db="UniProtKB">
        <authorList>
            <consortium name="RefSeq"/>
        </authorList>
    </citation>
    <scope>IDENTIFICATION</scope>
    <source>
        <tissue evidence="3">Blood</tissue>
    </source>
</reference>
<dbReference type="Gene3D" id="1.10.20.10">
    <property type="entry name" value="Histone, subunit A"/>
    <property type="match status" value="1"/>
</dbReference>